<keyword evidence="2" id="KW-1003">Cell membrane</keyword>
<comment type="subcellular location">
    <subcellularLocation>
        <location evidence="1">Cell membrane</location>
        <topology evidence="1">Multi-pass membrane protein</topology>
    </subcellularLocation>
</comment>
<comment type="caution">
    <text evidence="9">The sequence shown here is derived from an EMBL/GenBank/DDBJ whole genome shotgun (WGS) entry which is preliminary data.</text>
</comment>
<evidence type="ECO:0000256" key="5">
    <source>
        <dbReference type="ARBA" id="ARBA00023136"/>
    </source>
</evidence>
<evidence type="ECO:0000256" key="2">
    <source>
        <dbReference type="ARBA" id="ARBA00022475"/>
    </source>
</evidence>
<comment type="similarity">
    <text evidence="6">Belongs to the ABC-4 integral membrane protein family.</text>
</comment>
<feature type="transmembrane region" description="Helical" evidence="7">
    <location>
        <begin position="162"/>
        <end position="184"/>
    </location>
</feature>
<dbReference type="InterPro" id="IPR050250">
    <property type="entry name" value="Macrolide_Exporter_MacB"/>
</dbReference>
<keyword evidence="4 7" id="KW-1133">Transmembrane helix</keyword>
<protein>
    <submittedName>
        <fullName evidence="9">FtsX-like permease family protein</fullName>
    </submittedName>
</protein>
<feature type="transmembrane region" description="Helical" evidence="7">
    <location>
        <begin position="420"/>
        <end position="440"/>
    </location>
</feature>
<dbReference type="Pfam" id="PF02687">
    <property type="entry name" value="FtsX"/>
    <property type="match status" value="2"/>
</dbReference>
<dbReference type="InterPro" id="IPR003838">
    <property type="entry name" value="ABC3_permease_C"/>
</dbReference>
<feature type="transmembrane region" description="Helical" evidence="7">
    <location>
        <begin position="300"/>
        <end position="324"/>
    </location>
</feature>
<proteinExistence type="inferred from homology"/>
<evidence type="ECO:0000256" key="3">
    <source>
        <dbReference type="ARBA" id="ARBA00022692"/>
    </source>
</evidence>
<dbReference type="Proteomes" id="UP001597192">
    <property type="component" value="Unassembled WGS sequence"/>
</dbReference>
<keyword evidence="10" id="KW-1185">Reference proteome</keyword>
<sequence length="793" mass="86169">MGILTKLSLRSLREEKSRTILTIVAMTIAATLAVATLVGLRSVQASLYQRDTQSSAGMVVTFPNVSAEKADVLTTSDQFLKTSALQTLGTTHLITMDGHNNEQVPAFQLSPTALKDLVTPILSTGRLPISRNEAVVPQDAIGDGYTIGETATFKIAGRVRRLTVVGAMNAYATGAISGPALVLVTPRLTGRRTVVAAPRDFSNLHSRMRALAQKAGIPAKAVQFDENALMIMGASEGLRGQAAIFAVVLVVLAIIGSVALVMIYSSINLSVKAHRERYGLLRSLGTTPKQLRHLVYEQSLILAGAALPLGYVFGIGGLKIAFYYIDRLLVKNETSFVFIFRADWLPLVVAGLFMAAVTLLAASRPAMRASRVSPIAAIRALETSPHLSKRRLKDTWLIRRTHRPMVKLALKRERRASARLTMLTLLTFTVALFVALTGFMNTTTTNLDDALSPDISLKISGRDQRAAVKEAANKTTSVKSVTTVLSTTMLMVNGPHWLKGAGVELVAVPDADFASTFDNMPTFLNRKMQVGDANGKNSLQWAVAPDFYGKITLGDERQEGEKGGKVRVTAPMAVRPATSLPDLNRLLSNSGWDTIVVSESLLKQWTGMLNYDQSRTATRAAIQLTQRKTHAEATDALKTQFPNASITDNIAYQEQNFAIEAAFKIISYGFISLLALVSLATIINHVFAALLEQKRSLATLQSVGTTPRQLNRMLNLQNAILLVKGGLLGSLLGNLGSWGLFELMDGNYLTHYLVPWQETLAALLGLAVIWLAFAVTTRRMLRHQDIDQLIRAV</sequence>
<feature type="transmembrane region" description="Helical" evidence="7">
    <location>
        <begin position="719"/>
        <end position="741"/>
    </location>
</feature>
<evidence type="ECO:0000256" key="7">
    <source>
        <dbReference type="SAM" id="Phobius"/>
    </source>
</evidence>
<feature type="transmembrane region" description="Helical" evidence="7">
    <location>
        <begin position="20"/>
        <end position="40"/>
    </location>
</feature>
<keyword evidence="3 7" id="KW-0812">Transmembrane</keyword>
<feature type="domain" description="ABC3 transporter permease C-terminal" evidence="8">
    <location>
        <begin position="250"/>
        <end position="374"/>
    </location>
</feature>
<dbReference type="PANTHER" id="PTHR30572">
    <property type="entry name" value="MEMBRANE COMPONENT OF TRANSPORTER-RELATED"/>
    <property type="match status" value="1"/>
</dbReference>
<accession>A0ABW4CPZ4</accession>
<evidence type="ECO:0000256" key="1">
    <source>
        <dbReference type="ARBA" id="ARBA00004651"/>
    </source>
</evidence>
<gene>
    <name evidence="9" type="ORF">ACFQ47_10010</name>
</gene>
<reference evidence="10" key="1">
    <citation type="journal article" date="2019" name="Int. J. Syst. Evol. Microbiol.">
        <title>The Global Catalogue of Microorganisms (GCM) 10K type strain sequencing project: providing services to taxonomists for standard genome sequencing and annotation.</title>
        <authorList>
            <consortium name="The Broad Institute Genomics Platform"/>
            <consortium name="The Broad Institute Genome Sequencing Center for Infectious Disease"/>
            <person name="Wu L."/>
            <person name="Ma J."/>
        </authorList>
    </citation>
    <scope>NUCLEOTIDE SEQUENCE [LARGE SCALE GENOMIC DNA]</scope>
    <source>
        <strain evidence="10">CCM 8947</strain>
    </source>
</reference>
<evidence type="ECO:0000256" key="6">
    <source>
        <dbReference type="ARBA" id="ARBA00038076"/>
    </source>
</evidence>
<feature type="transmembrane region" description="Helical" evidence="7">
    <location>
        <begin position="665"/>
        <end position="691"/>
    </location>
</feature>
<dbReference type="RefSeq" id="WP_125698284.1">
    <property type="nucleotide sequence ID" value="NZ_JBHTOG010000051.1"/>
</dbReference>
<feature type="transmembrane region" description="Helical" evidence="7">
    <location>
        <begin position="344"/>
        <end position="362"/>
    </location>
</feature>
<evidence type="ECO:0000313" key="10">
    <source>
        <dbReference type="Proteomes" id="UP001597192"/>
    </source>
</evidence>
<organism evidence="9 10">
    <name type="scientific">Lacticaseibacillus yichunensis</name>
    <dbReference type="NCBI Taxonomy" id="2486015"/>
    <lineage>
        <taxon>Bacteria</taxon>
        <taxon>Bacillati</taxon>
        <taxon>Bacillota</taxon>
        <taxon>Bacilli</taxon>
        <taxon>Lactobacillales</taxon>
        <taxon>Lactobacillaceae</taxon>
        <taxon>Lacticaseibacillus</taxon>
    </lineage>
</organism>
<name>A0ABW4CPZ4_9LACO</name>
<evidence type="ECO:0000256" key="4">
    <source>
        <dbReference type="ARBA" id="ARBA00022989"/>
    </source>
</evidence>
<feature type="transmembrane region" description="Helical" evidence="7">
    <location>
        <begin position="761"/>
        <end position="781"/>
    </location>
</feature>
<keyword evidence="5 7" id="KW-0472">Membrane</keyword>
<evidence type="ECO:0000313" key="9">
    <source>
        <dbReference type="EMBL" id="MFD1433000.1"/>
    </source>
</evidence>
<evidence type="ECO:0000259" key="8">
    <source>
        <dbReference type="Pfam" id="PF02687"/>
    </source>
</evidence>
<feature type="transmembrane region" description="Helical" evidence="7">
    <location>
        <begin position="242"/>
        <end position="267"/>
    </location>
</feature>
<dbReference type="PANTHER" id="PTHR30572:SF4">
    <property type="entry name" value="ABC TRANSPORTER PERMEASE YTRF"/>
    <property type="match status" value="1"/>
</dbReference>
<feature type="domain" description="ABC3 transporter permease C-terminal" evidence="8">
    <location>
        <begin position="670"/>
        <end position="785"/>
    </location>
</feature>
<dbReference type="EMBL" id="JBHTOG010000051">
    <property type="protein sequence ID" value="MFD1433000.1"/>
    <property type="molecule type" value="Genomic_DNA"/>
</dbReference>